<evidence type="ECO:0000256" key="5">
    <source>
        <dbReference type="ARBA" id="ARBA00022989"/>
    </source>
</evidence>
<dbReference type="PANTHER" id="PTHR30506">
    <property type="entry name" value="INNER MEMBRANE PROTEIN"/>
    <property type="match status" value="1"/>
</dbReference>
<feature type="transmembrane region" description="Helical" evidence="7">
    <location>
        <begin position="35"/>
        <end position="56"/>
    </location>
</feature>
<dbReference type="RefSeq" id="WP_141845181.1">
    <property type="nucleotide sequence ID" value="NZ_VFPM01000003.1"/>
</dbReference>
<gene>
    <name evidence="9" type="ORF">FBY41_3085</name>
</gene>
<feature type="domain" description="Glycine transporter" evidence="8">
    <location>
        <begin position="11"/>
        <end position="85"/>
    </location>
</feature>
<feature type="domain" description="Glycine transporter" evidence="8">
    <location>
        <begin position="97"/>
        <end position="170"/>
    </location>
</feature>
<comment type="subcellular location">
    <subcellularLocation>
        <location evidence="1">Cell membrane</location>
        <topology evidence="1">Multi-pass membrane protein</topology>
    </subcellularLocation>
</comment>
<dbReference type="GO" id="GO:0005886">
    <property type="term" value="C:plasma membrane"/>
    <property type="evidence" value="ECO:0007669"/>
    <property type="project" value="UniProtKB-SubCell"/>
</dbReference>
<feature type="transmembrane region" description="Helical" evidence="7">
    <location>
        <begin position="121"/>
        <end position="143"/>
    </location>
</feature>
<evidence type="ECO:0000259" key="8">
    <source>
        <dbReference type="Pfam" id="PF03458"/>
    </source>
</evidence>
<dbReference type="EMBL" id="VFPM01000003">
    <property type="protein sequence ID" value="TQM57753.1"/>
    <property type="molecule type" value="Genomic_DNA"/>
</dbReference>
<evidence type="ECO:0000256" key="1">
    <source>
        <dbReference type="ARBA" id="ARBA00004651"/>
    </source>
</evidence>
<evidence type="ECO:0000256" key="4">
    <source>
        <dbReference type="ARBA" id="ARBA00022692"/>
    </source>
</evidence>
<feature type="transmembrane region" description="Helical" evidence="7">
    <location>
        <begin position="6"/>
        <end position="28"/>
    </location>
</feature>
<proteinExistence type="inferred from homology"/>
<feature type="transmembrane region" description="Helical" evidence="7">
    <location>
        <begin position="68"/>
        <end position="85"/>
    </location>
</feature>
<comment type="similarity">
    <text evidence="2">Belongs to the UPF0126 family.</text>
</comment>
<accession>A0A543HHF6</accession>
<evidence type="ECO:0000256" key="2">
    <source>
        <dbReference type="ARBA" id="ARBA00008193"/>
    </source>
</evidence>
<keyword evidence="5 7" id="KW-1133">Transmembrane helix</keyword>
<dbReference type="PANTHER" id="PTHR30506:SF3">
    <property type="entry name" value="UPF0126 INNER MEMBRANE PROTEIN YADS-RELATED"/>
    <property type="match status" value="1"/>
</dbReference>
<reference evidence="9 10" key="1">
    <citation type="submission" date="2019-06" db="EMBL/GenBank/DDBJ databases">
        <title>Genome sequencing of plant associated microbes to promote plant fitness in Sorghum bicolor and Oryza sativa.</title>
        <authorList>
            <person name="Coleman-Derr D."/>
        </authorList>
    </citation>
    <scope>NUCLEOTIDE SEQUENCE [LARGE SCALE GENOMIC DNA]</scope>
    <source>
        <strain evidence="9 10">KV-663</strain>
    </source>
</reference>
<dbReference type="Proteomes" id="UP000316747">
    <property type="component" value="Unassembled WGS sequence"/>
</dbReference>
<dbReference type="AlphaFoldDB" id="A0A543HHF6"/>
<name>A0A543HHF6_9MICO</name>
<dbReference type="InterPro" id="IPR005115">
    <property type="entry name" value="Gly_transporter"/>
</dbReference>
<organism evidence="9 10">
    <name type="scientific">Humibacillus xanthopallidus</name>
    <dbReference type="NCBI Taxonomy" id="412689"/>
    <lineage>
        <taxon>Bacteria</taxon>
        <taxon>Bacillati</taxon>
        <taxon>Actinomycetota</taxon>
        <taxon>Actinomycetes</taxon>
        <taxon>Micrococcales</taxon>
        <taxon>Intrasporangiaceae</taxon>
        <taxon>Humibacillus</taxon>
    </lineage>
</organism>
<evidence type="ECO:0000313" key="9">
    <source>
        <dbReference type="EMBL" id="TQM57753.1"/>
    </source>
</evidence>
<comment type="caution">
    <text evidence="9">The sequence shown here is derived from an EMBL/GenBank/DDBJ whole genome shotgun (WGS) entry which is preliminary data.</text>
</comment>
<evidence type="ECO:0000313" key="10">
    <source>
        <dbReference type="Proteomes" id="UP000316747"/>
    </source>
</evidence>
<feature type="transmembrane region" description="Helical" evidence="7">
    <location>
        <begin position="155"/>
        <end position="173"/>
    </location>
</feature>
<evidence type="ECO:0000256" key="6">
    <source>
        <dbReference type="ARBA" id="ARBA00023136"/>
    </source>
</evidence>
<dbReference type="OrthoDB" id="9791874at2"/>
<keyword evidence="6 7" id="KW-0472">Membrane</keyword>
<sequence length="212" mass="21772">MPTDFASAQLALDLVGVFVFALSGGLVAVKKRFDLFGVLVLACAAALGGGIMRDVLIGVVPPVGISDWRLLSAAALGGLATFFLHPAIERIGRFVKVLDAGGLAAFAVSGSLKAATTLGVAPIAAVLVGLITAVGGGVIRDLLAGQVPEVLRRELYALPALLGSVVVVVLVEQGVLRMWMLWAAAGLVFAVRLIAVRLDLNAPTPLRSGTRT</sequence>
<keyword evidence="10" id="KW-1185">Reference proteome</keyword>
<keyword evidence="3" id="KW-1003">Cell membrane</keyword>
<keyword evidence="4 7" id="KW-0812">Transmembrane</keyword>
<feature type="transmembrane region" description="Helical" evidence="7">
    <location>
        <begin position="179"/>
        <end position="198"/>
    </location>
</feature>
<protein>
    <submittedName>
        <fullName evidence="9">Putative membrane protein YeiH</fullName>
    </submittedName>
</protein>
<evidence type="ECO:0000256" key="3">
    <source>
        <dbReference type="ARBA" id="ARBA00022475"/>
    </source>
</evidence>
<dbReference type="Pfam" id="PF03458">
    <property type="entry name" value="Gly_transporter"/>
    <property type="match status" value="2"/>
</dbReference>
<evidence type="ECO:0000256" key="7">
    <source>
        <dbReference type="SAM" id="Phobius"/>
    </source>
</evidence>